<feature type="transmembrane region" description="Helical" evidence="21">
    <location>
        <begin position="98"/>
        <end position="119"/>
    </location>
</feature>
<dbReference type="SUPFAM" id="SSF55874">
    <property type="entry name" value="ATPase domain of HSP90 chaperone/DNA topoisomerase II/histidine kinase"/>
    <property type="match status" value="1"/>
</dbReference>
<keyword evidence="16" id="KW-0131">Cell cycle</keyword>
<evidence type="ECO:0000256" key="20">
    <source>
        <dbReference type="SAM" id="Coils"/>
    </source>
</evidence>
<dbReference type="OrthoDB" id="5290456at2"/>
<keyword evidence="11" id="KW-0067">ATP-binding</keyword>
<evidence type="ECO:0000256" key="15">
    <source>
        <dbReference type="ARBA" id="ARBA00023136"/>
    </source>
</evidence>
<dbReference type="Proteomes" id="UP000017184">
    <property type="component" value="Chromosome"/>
</dbReference>
<evidence type="ECO:0000256" key="10">
    <source>
        <dbReference type="ARBA" id="ARBA00022777"/>
    </source>
</evidence>
<dbReference type="EMBL" id="CP004885">
    <property type="protein sequence ID" value="AGX87970.1"/>
    <property type="molecule type" value="Genomic_DNA"/>
</dbReference>
<feature type="domain" description="Response regulatory" evidence="23">
    <location>
        <begin position="1043"/>
        <end position="1160"/>
    </location>
</feature>
<dbReference type="InterPro" id="IPR000700">
    <property type="entry name" value="PAS-assoc_C"/>
</dbReference>
<dbReference type="FunFam" id="1.10.287.130:FF:000038">
    <property type="entry name" value="Sensory transduction histidine kinase"/>
    <property type="match status" value="1"/>
</dbReference>
<evidence type="ECO:0000256" key="18">
    <source>
        <dbReference type="ARBA" id="ARBA00070152"/>
    </source>
</evidence>
<dbReference type="SMART" id="SM00086">
    <property type="entry name" value="PAC"/>
    <property type="match status" value="3"/>
</dbReference>
<dbReference type="Gene3D" id="3.30.565.10">
    <property type="entry name" value="Histidine kinase-like ATPase, C-terminal domain"/>
    <property type="match status" value="1"/>
</dbReference>
<dbReference type="InterPro" id="IPR036890">
    <property type="entry name" value="HATPase_C_sf"/>
</dbReference>
<evidence type="ECO:0000256" key="11">
    <source>
        <dbReference type="ARBA" id="ARBA00022840"/>
    </source>
</evidence>
<reference evidence="26 27" key="1">
    <citation type="journal article" date="2013" name="Genome Biol.">
        <title>Genomic analysis reveals key aspects of prokaryotic symbiosis in the phototrophic consortium "Chlorochromatium aggregatum".</title>
        <authorList>
            <person name="Liu Z."/>
            <person name="Muller J."/>
            <person name="Li T."/>
            <person name="Alvey R.M."/>
            <person name="Vogl K."/>
            <person name="Frigaard N.U."/>
            <person name="Rockwell N.C."/>
            <person name="Boyd E.S."/>
            <person name="Tomsho L.P."/>
            <person name="Schuster S.C."/>
            <person name="Henke P."/>
            <person name="Rohde M."/>
            <person name="Overmann J."/>
            <person name="Bryant D.A."/>
        </authorList>
    </citation>
    <scope>NUCLEOTIDE SEQUENCE [LARGE SCALE GENOMIC DNA]</scope>
    <source>
        <strain evidence="26">CR</strain>
    </source>
</reference>
<feature type="modified residue" description="4-aspartylphosphate" evidence="19">
    <location>
        <position position="946"/>
    </location>
</feature>
<feature type="domain" description="Histidine kinase" evidence="22">
    <location>
        <begin position="652"/>
        <end position="873"/>
    </location>
</feature>
<dbReference type="Pfam" id="PF02518">
    <property type="entry name" value="HATPase_c"/>
    <property type="match status" value="1"/>
</dbReference>
<evidence type="ECO:0000256" key="14">
    <source>
        <dbReference type="ARBA" id="ARBA00023026"/>
    </source>
</evidence>
<feature type="transmembrane region" description="Helical" evidence="21">
    <location>
        <begin position="174"/>
        <end position="195"/>
    </location>
</feature>
<evidence type="ECO:0000256" key="12">
    <source>
        <dbReference type="ARBA" id="ARBA00022989"/>
    </source>
</evidence>
<evidence type="ECO:0000256" key="6">
    <source>
        <dbReference type="ARBA" id="ARBA00022679"/>
    </source>
</evidence>
<dbReference type="SUPFAM" id="SSF52172">
    <property type="entry name" value="CheY-like"/>
    <property type="match status" value="2"/>
</dbReference>
<dbReference type="eggNOG" id="COG0784">
    <property type="taxonomic scope" value="Bacteria"/>
</dbReference>
<evidence type="ECO:0000256" key="3">
    <source>
        <dbReference type="ARBA" id="ARBA00012438"/>
    </source>
</evidence>
<feature type="domain" description="PAS" evidence="24">
    <location>
        <begin position="218"/>
        <end position="263"/>
    </location>
</feature>
<dbReference type="Pfam" id="PF00512">
    <property type="entry name" value="HisKA"/>
    <property type="match status" value="1"/>
</dbReference>
<dbReference type="InterPro" id="IPR001789">
    <property type="entry name" value="Sig_transdc_resp-reg_receiver"/>
</dbReference>
<feature type="coiled-coil region" evidence="20">
    <location>
        <begin position="201"/>
        <end position="228"/>
    </location>
</feature>
<dbReference type="SUPFAM" id="SSF47226">
    <property type="entry name" value="Histidine-containing phosphotransfer domain, HPT domain"/>
    <property type="match status" value="1"/>
</dbReference>
<dbReference type="InterPro" id="IPR003661">
    <property type="entry name" value="HisK_dim/P_dom"/>
</dbReference>
<dbReference type="PANTHER" id="PTHR45339:SF1">
    <property type="entry name" value="HYBRID SIGNAL TRANSDUCTION HISTIDINE KINASE J"/>
    <property type="match status" value="1"/>
</dbReference>
<keyword evidence="9" id="KW-0547">Nucleotide-binding</keyword>
<dbReference type="Gene3D" id="3.40.50.2300">
    <property type="match status" value="2"/>
</dbReference>
<dbReference type="eggNOG" id="COG2198">
    <property type="taxonomic scope" value="Bacteria"/>
</dbReference>
<feature type="transmembrane region" description="Helical" evidence="21">
    <location>
        <begin position="60"/>
        <end position="77"/>
    </location>
</feature>
<evidence type="ECO:0000313" key="26">
    <source>
        <dbReference type="EMBL" id="AGX87970.1"/>
    </source>
</evidence>
<dbReference type="GO" id="GO:0005524">
    <property type="term" value="F:ATP binding"/>
    <property type="evidence" value="ECO:0007669"/>
    <property type="project" value="UniProtKB-KW"/>
</dbReference>
<proteinExistence type="predicted"/>
<gene>
    <name evidence="26" type="ORF">Cenrod_1891</name>
</gene>
<feature type="domain" description="PAS" evidence="24">
    <location>
        <begin position="494"/>
        <end position="539"/>
    </location>
</feature>
<keyword evidence="13" id="KW-0902">Two-component regulatory system</keyword>
<keyword evidence="7 21" id="KW-0812">Transmembrane</keyword>
<feature type="domain" description="PAC" evidence="25">
    <location>
        <begin position="582"/>
        <end position="634"/>
    </location>
</feature>
<accession>U5N9H7</accession>
<dbReference type="SMART" id="SM00448">
    <property type="entry name" value="REC"/>
    <property type="match status" value="2"/>
</dbReference>
<evidence type="ECO:0000259" key="24">
    <source>
        <dbReference type="PROSITE" id="PS50112"/>
    </source>
</evidence>
<feature type="domain" description="Response regulatory" evidence="23">
    <location>
        <begin position="892"/>
        <end position="1015"/>
    </location>
</feature>
<dbReference type="Gene3D" id="1.20.120.160">
    <property type="entry name" value="HPT domain"/>
    <property type="match status" value="1"/>
</dbReference>
<dbReference type="KEGG" id="cbx:Cenrod_1891"/>
<dbReference type="FunFam" id="3.30.565.10:FF:000010">
    <property type="entry name" value="Sensor histidine kinase RcsC"/>
    <property type="match status" value="1"/>
</dbReference>
<dbReference type="GO" id="GO:0000155">
    <property type="term" value="F:phosphorelay sensor kinase activity"/>
    <property type="evidence" value="ECO:0007669"/>
    <property type="project" value="InterPro"/>
</dbReference>
<dbReference type="Gene3D" id="1.10.287.130">
    <property type="match status" value="1"/>
</dbReference>
<keyword evidence="20" id="KW-0175">Coiled coil</keyword>
<evidence type="ECO:0000256" key="21">
    <source>
        <dbReference type="SAM" id="Phobius"/>
    </source>
</evidence>
<keyword evidence="10 26" id="KW-0418">Kinase</keyword>
<dbReference type="InterPro" id="IPR036641">
    <property type="entry name" value="HPT_dom_sf"/>
</dbReference>
<evidence type="ECO:0000256" key="2">
    <source>
        <dbReference type="ARBA" id="ARBA00004651"/>
    </source>
</evidence>
<dbReference type="Gene3D" id="3.30.450.20">
    <property type="entry name" value="PAS domain"/>
    <property type="match status" value="3"/>
</dbReference>
<dbReference type="InterPro" id="IPR004358">
    <property type="entry name" value="Sig_transdc_His_kin-like_C"/>
</dbReference>
<evidence type="ECO:0000256" key="13">
    <source>
        <dbReference type="ARBA" id="ARBA00023012"/>
    </source>
</evidence>
<dbReference type="PROSITE" id="PS50112">
    <property type="entry name" value="PAS"/>
    <property type="match status" value="3"/>
</dbReference>
<dbReference type="eggNOG" id="COG5002">
    <property type="taxonomic scope" value="Bacteria"/>
</dbReference>
<dbReference type="InterPro" id="IPR011006">
    <property type="entry name" value="CheY-like_superfamily"/>
</dbReference>
<feature type="domain" description="PAC" evidence="25">
    <location>
        <begin position="439"/>
        <end position="493"/>
    </location>
</feature>
<comment type="function">
    <text evidence="17">Member of the two-component regulatory system BvgS/BvgA. Phosphorylates BvgA via a four-step phosphorelay in response to environmental signals.</text>
</comment>
<dbReference type="InterPro" id="IPR008207">
    <property type="entry name" value="Sig_transdc_His_kin_Hpt_dom"/>
</dbReference>
<dbReference type="PATRIC" id="fig|946483.4.peg.1908"/>
<dbReference type="Pfam" id="PF08448">
    <property type="entry name" value="PAS_4"/>
    <property type="match status" value="2"/>
</dbReference>
<dbReference type="InterPro" id="IPR005467">
    <property type="entry name" value="His_kinase_dom"/>
</dbReference>
<dbReference type="InterPro" id="IPR013767">
    <property type="entry name" value="PAS_fold"/>
</dbReference>
<dbReference type="PROSITE" id="PS50110">
    <property type="entry name" value="RESPONSE_REGULATORY"/>
    <property type="match status" value="2"/>
</dbReference>
<organism evidence="26 27">
    <name type="scientific">Candidatus Symbiobacter mobilis CR</name>
    <dbReference type="NCBI Taxonomy" id="946483"/>
    <lineage>
        <taxon>Bacteria</taxon>
        <taxon>Pseudomonadati</taxon>
        <taxon>Pseudomonadota</taxon>
        <taxon>Betaproteobacteria</taxon>
        <taxon>Burkholderiales</taxon>
        <taxon>Comamonadaceae</taxon>
    </lineage>
</organism>
<keyword evidence="14" id="KW-0843">Virulence</keyword>
<dbReference type="NCBIfam" id="TIGR00229">
    <property type="entry name" value="sensory_box"/>
    <property type="match status" value="3"/>
</dbReference>
<dbReference type="InterPro" id="IPR013656">
    <property type="entry name" value="PAS_4"/>
</dbReference>
<feature type="transmembrane region" description="Helical" evidence="21">
    <location>
        <begin position="152"/>
        <end position="168"/>
    </location>
</feature>
<feature type="modified residue" description="4-aspartylphosphate" evidence="19">
    <location>
        <position position="1093"/>
    </location>
</feature>
<keyword evidence="6" id="KW-0808">Transferase</keyword>
<keyword evidence="15 21" id="KW-0472">Membrane</keyword>
<sequence length="1406" mass="153395">MNQYIHSSGSPESSALPLEDRVAIEQVRLFCSQTHILFSIVLSVVVILAFFYGIAPLGHIVGLGLFTVGVLVIRYQATLAVRKLAIHEFDIPAWKFRLIRLAVNSGGIYFLVGVIGYRYVPHEYWGFLDLVVLASSGTALGSMALVRGLFKFYVIPPATVAIVSHLLAGQKYDYFMAAGMMVTFLAYHSVSRYMGASVTEALRLRIQNESLTEEAKQQNVKLAAILDNLPDATFVTDAQGVVTAWNRAAELMTGTMAKDIIGKGNYEYAVSFYGERRPVLIDLLLQMDDVTPHKYAHFSKQGDTLSGEGYLPQRGLWFEASASPLRDTSGTIYGGIEIVRDITARKNVMLELEQSKRRVDDIINMLPDAAFVVDAEGMITAWNRAAEMMTGAKAQDMIGKGHYEYAIAFYGQRRPIMIDAVLHPDIDVRGHYHHFRKIGDVLAGEVSISPMGKELWIQAYATALHDTQGQVSGAIETIHDITGHKQLEDGLRASETKLSTIIDFLPDATFVIDSEGIVTSWNRAAEQMTGIKAVDILGKGNREYALAFYGERKPILIDLVFMPDNDLLDANYRHVQRFGERIVAETAVNVRMGNQLWLQGSASLLRDAEGNITGAIETIRDLTERKRMEDDLAAARETAERASQAKADFLANMSHEIRTPMNAIIGMSYLALQTELNPKQQHYVLKIHRAAENLLGIINDILDFSKIEAGKLSLEQSPFQLYDVMDNLANILGIRVEDTGVELLFRISKNVPNALVGDALRLSQVLVNLGNNAVKFTERGEIIVGIETVSSTSDTVQLHFWVQDTGIGMTQEQQGKLFQSFSQADASTTRKYGGTGLGLAISRNLIALMGGTIWADTTYGQGSTFHFHAQFGLQDAPAFDRAIPLDTVQQTRVLVVDDNATAREILSEMMLAWGMPTDVAAHGREALERLAYASQNGTPYGLVLMDWKMPGMDGIECLRHLRTMELVSAPKVIIVTGHGKEEMQHAAQQQGIDVHAVLIKPVTVSTLFDAIGEALSLHVPSDRRAAARAKMHGQAMQSLRGARVLLVEDNEMNQELATELLRKVGIDVVLATNGQEALETLARDDRFDGVLMDCQMPVMDGYTAAREIRKNPAWAALPIIAMTANVITGEREKVLAVGMCDHIGKPLNIEAMFDTLIHWIKPKQVVDASSPAGALPAPAAPAHFPALPGINVNTGLAIAMQDVRLYTSLLIRFREAMGQFATLFGDARKHVAIHAGMDAGNHAMDSVDAAAPERLAHTLKGTAGNIGAAAVQAAAEELELACKNGEPPERIDALLQATLAALHPVVVGLASMGTGDAPASPLSDADAPPRDLAPVRNVVEQLGMLLAEGSIQAGEVLEAHADLLQAAFPDHYHAMQEAIAMFDFEVALHILQAAQTAFSEKANISS</sequence>
<dbReference type="PANTHER" id="PTHR45339">
    <property type="entry name" value="HYBRID SIGNAL TRANSDUCTION HISTIDINE KINASE J"/>
    <property type="match status" value="1"/>
</dbReference>
<evidence type="ECO:0000256" key="8">
    <source>
        <dbReference type="ARBA" id="ARBA00022729"/>
    </source>
</evidence>
<evidence type="ECO:0000313" key="27">
    <source>
        <dbReference type="Proteomes" id="UP000017184"/>
    </source>
</evidence>
<feature type="domain" description="PAC" evidence="25">
    <location>
        <begin position="298"/>
        <end position="354"/>
    </location>
</feature>
<dbReference type="Pfam" id="PF00072">
    <property type="entry name" value="Response_reg"/>
    <property type="match status" value="2"/>
</dbReference>
<dbReference type="Pfam" id="PF01627">
    <property type="entry name" value="Hpt"/>
    <property type="match status" value="1"/>
</dbReference>
<dbReference type="CDD" id="cd00130">
    <property type="entry name" value="PAS"/>
    <property type="match status" value="3"/>
</dbReference>
<evidence type="ECO:0000256" key="9">
    <source>
        <dbReference type="ARBA" id="ARBA00022741"/>
    </source>
</evidence>
<dbReference type="CDD" id="cd00082">
    <property type="entry name" value="HisKA"/>
    <property type="match status" value="1"/>
</dbReference>
<dbReference type="PRINTS" id="PR00344">
    <property type="entry name" value="BCTRLSENSOR"/>
</dbReference>
<feature type="domain" description="PAS" evidence="24">
    <location>
        <begin position="355"/>
        <end position="425"/>
    </location>
</feature>
<keyword evidence="5 19" id="KW-0597">Phosphoprotein</keyword>
<evidence type="ECO:0000259" key="25">
    <source>
        <dbReference type="PROSITE" id="PS50113"/>
    </source>
</evidence>
<dbReference type="SMART" id="SM00387">
    <property type="entry name" value="HATPase_c"/>
    <property type="match status" value="1"/>
</dbReference>
<dbReference type="SMART" id="SM00388">
    <property type="entry name" value="HisKA"/>
    <property type="match status" value="1"/>
</dbReference>
<dbReference type="SUPFAM" id="SSF55785">
    <property type="entry name" value="PYP-like sensor domain (PAS domain)"/>
    <property type="match status" value="3"/>
</dbReference>
<dbReference type="CDD" id="cd17546">
    <property type="entry name" value="REC_hyHK_CKI1_RcsC-like"/>
    <property type="match status" value="2"/>
</dbReference>
<feature type="coiled-coil region" evidence="20">
    <location>
        <begin position="605"/>
        <end position="645"/>
    </location>
</feature>
<dbReference type="GO" id="GO:0005886">
    <property type="term" value="C:plasma membrane"/>
    <property type="evidence" value="ECO:0007669"/>
    <property type="project" value="UniProtKB-SubCell"/>
</dbReference>
<dbReference type="EC" id="2.7.13.3" evidence="3"/>
<dbReference type="HOGENOM" id="CLU_253957_0_0_4"/>
<comment type="catalytic activity">
    <reaction evidence="1">
        <text>ATP + protein L-histidine = ADP + protein N-phospho-L-histidine.</text>
        <dbReference type="EC" id="2.7.13.3"/>
    </reaction>
</comment>
<evidence type="ECO:0000259" key="22">
    <source>
        <dbReference type="PROSITE" id="PS50109"/>
    </source>
</evidence>
<keyword evidence="27" id="KW-1185">Reference proteome</keyword>
<keyword evidence="12 21" id="KW-1133">Transmembrane helix</keyword>
<keyword evidence="8" id="KW-0732">Signal</keyword>
<dbReference type="Pfam" id="PF00989">
    <property type="entry name" value="PAS"/>
    <property type="match status" value="1"/>
</dbReference>
<dbReference type="SMART" id="SM00091">
    <property type="entry name" value="PAS"/>
    <property type="match status" value="3"/>
</dbReference>
<dbReference type="InterPro" id="IPR035965">
    <property type="entry name" value="PAS-like_dom_sf"/>
</dbReference>
<evidence type="ECO:0000256" key="5">
    <source>
        <dbReference type="ARBA" id="ARBA00022553"/>
    </source>
</evidence>
<comment type="subcellular location">
    <subcellularLocation>
        <location evidence="2">Cell membrane</location>
        <topology evidence="2">Multi-pass membrane protein</topology>
    </subcellularLocation>
</comment>
<dbReference type="InterPro" id="IPR001610">
    <property type="entry name" value="PAC"/>
</dbReference>
<evidence type="ECO:0000256" key="4">
    <source>
        <dbReference type="ARBA" id="ARBA00022475"/>
    </source>
</evidence>
<protein>
    <recommendedName>
        <fullName evidence="18">Virulence sensor protein BvgS</fullName>
        <ecNumber evidence="3">2.7.13.3</ecNumber>
    </recommendedName>
</protein>
<dbReference type="CDD" id="cd16922">
    <property type="entry name" value="HATPase_EvgS-ArcB-TorS-like"/>
    <property type="match status" value="1"/>
</dbReference>
<dbReference type="PROSITE" id="PS50109">
    <property type="entry name" value="HIS_KIN"/>
    <property type="match status" value="1"/>
</dbReference>
<evidence type="ECO:0000256" key="7">
    <source>
        <dbReference type="ARBA" id="ARBA00022692"/>
    </source>
</evidence>
<dbReference type="SUPFAM" id="SSF47384">
    <property type="entry name" value="Homodimeric domain of signal transducing histidine kinase"/>
    <property type="match status" value="1"/>
</dbReference>
<evidence type="ECO:0000256" key="19">
    <source>
        <dbReference type="PROSITE-ProRule" id="PRU00169"/>
    </source>
</evidence>
<dbReference type="InterPro" id="IPR036097">
    <property type="entry name" value="HisK_dim/P_sf"/>
</dbReference>
<evidence type="ECO:0000256" key="16">
    <source>
        <dbReference type="ARBA" id="ARBA00023306"/>
    </source>
</evidence>
<feature type="transmembrane region" description="Helical" evidence="21">
    <location>
        <begin position="36"/>
        <end position="54"/>
    </location>
</feature>
<dbReference type="GO" id="GO:0006355">
    <property type="term" value="P:regulation of DNA-templated transcription"/>
    <property type="evidence" value="ECO:0007669"/>
    <property type="project" value="InterPro"/>
</dbReference>
<evidence type="ECO:0000256" key="17">
    <source>
        <dbReference type="ARBA" id="ARBA00058004"/>
    </source>
</evidence>
<keyword evidence="4" id="KW-1003">Cell membrane</keyword>
<evidence type="ECO:0000259" key="23">
    <source>
        <dbReference type="PROSITE" id="PS50110"/>
    </source>
</evidence>
<dbReference type="RefSeq" id="WP_022774559.1">
    <property type="nucleotide sequence ID" value="NC_022576.1"/>
</dbReference>
<dbReference type="PROSITE" id="PS50113">
    <property type="entry name" value="PAC"/>
    <property type="match status" value="3"/>
</dbReference>
<dbReference type="STRING" id="946483.Cenrod_1891"/>
<dbReference type="eggNOG" id="COG3829">
    <property type="taxonomic scope" value="Bacteria"/>
</dbReference>
<dbReference type="InterPro" id="IPR003594">
    <property type="entry name" value="HATPase_dom"/>
</dbReference>
<evidence type="ECO:0000256" key="1">
    <source>
        <dbReference type="ARBA" id="ARBA00000085"/>
    </source>
</evidence>
<dbReference type="InterPro" id="IPR000014">
    <property type="entry name" value="PAS"/>
</dbReference>
<name>U5N9H7_9BURK</name>